<name>A0A0C9ZX35_9AGAM</name>
<dbReference type="EMBL" id="KN835840">
    <property type="protein sequence ID" value="KIK33941.1"/>
    <property type="molecule type" value="Genomic_DNA"/>
</dbReference>
<protein>
    <submittedName>
        <fullName evidence="1">Uncharacterized protein</fullName>
    </submittedName>
</protein>
<dbReference type="AlphaFoldDB" id="A0A0C9ZX35"/>
<gene>
    <name evidence="1" type="ORF">CY34DRAFT_675883</name>
</gene>
<reference evidence="1 2" key="1">
    <citation type="submission" date="2014-04" db="EMBL/GenBank/DDBJ databases">
        <authorList>
            <consortium name="DOE Joint Genome Institute"/>
            <person name="Kuo A."/>
            <person name="Ruytinx J."/>
            <person name="Rineau F."/>
            <person name="Colpaert J."/>
            <person name="Kohler A."/>
            <person name="Nagy L.G."/>
            <person name="Floudas D."/>
            <person name="Copeland A."/>
            <person name="Barry K.W."/>
            <person name="Cichocki N."/>
            <person name="Veneault-Fourrey C."/>
            <person name="LaButti K."/>
            <person name="Lindquist E.A."/>
            <person name="Lipzen A."/>
            <person name="Lundell T."/>
            <person name="Morin E."/>
            <person name="Murat C."/>
            <person name="Sun H."/>
            <person name="Tunlid A."/>
            <person name="Henrissat B."/>
            <person name="Grigoriev I.V."/>
            <person name="Hibbett D.S."/>
            <person name="Martin F."/>
            <person name="Nordberg H.P."/>
            <person name="Cantor M.N."/>
            <person name="Hua S.X."/>
        </authorList>
    </citation>
    <scope>NUCLEOTIDE SEQUENCE [LARGE SCALE GENOMIC DNA]</scope>
    <source>
        <strain evidence="1 2">UH-Slu-Lm8-n1</strain>
    </source>
</reference>
<organism evidence="1 2">
    <name type="scientific">Suillus luteus UH-Slu-Lm8-n1</name>
    <dbReference type="NCBI Taxonomy" id="930992"/>
    <lineage>
        <taxon>Eukaryota</taxon>
        <taxon>Fungi</taxon>
        <taxon>Dikarya</taxon>
        <taxon>Basidiomycota</taxon>
        <taxon>Agaricomycotina</taxon>
        <taxon>Agaricomycetes</taxon>
        <taxon>Agaricomycetidae</taxon>
        <taxon>Boletales</taxon>
        <taxon>Suillineae</taxon>
        <taxon>Suillaceae</taxon>
        <taxon>Suillus</taxon>
    </lineage>
</organism>
<keyword evidence="2" id="KW-1185">Reference proteome</keyword>
<dbReference type="Proteomes" id="UP000054485">
    <property type="component" value="Unassembled WGS sequence"/>
</dbReference>
<dbReference type="InParanoid" id="A0A0C9ZX35"/>
<evidence type="ECO:0000313" key="2">
    <source>
        <dbReference type="Proteomes" id="UP000054485"/>
    </source>
</evidence>
<sequence>MTSFSKPDIIFACVPAVRRSAVCAYLNRRSSPTDLITGASGCDLPNIDFISWKTCDLAESGLIISAAYSLIDAQLRFIRYRSLARSRRYLLSAAGNCVIHVSYHVLLIYPSLSHMKFCISLMQHVSMILRGHRHSCTFLYICSANNQTIEVKIWHAKSNFAFSAKFCTLGRRP</sequence>
<proteinExistence type="predicted"/>
<accession>A0A0C9ZX35</accession>
<dbReference type="HOGENOM" id="CLU_1548632_0_0_1"/>
<reference evidence="2" key="2">
    <citation type="submission" date="2015-01" db="EMBL/GenBank/DDBJ databases">
        <title>Evolutionary Origins and Diversification of the Mycorrhizal Mutualists.</title>
        <authorList>
            <consortium name="DOE Joint Genome Institute"/>
            <consortium name="Mycorrhizal Genomics Consortium"/>
            <person name="Kohler A."/>
            <person name="Kuo A."/>
            <person name="Nagy L.G."/>
            <person name="Floudas D."/>
            <person name="Copeland A."/>
            <person name="Barry K.W."/>
            <person name="Cichocki N."/>
            <person name="Veneault-Fourrey C."/>
            <person name="LaButti K."/>
            <person name="Lindquist E.A."/>
            <person name="Lipzen A."/>
            <person name="Lundell T."/>
            <person name="Morin E."/>
            <person name="Murat C."/>
            <person name="Riley R."/>
            <person name="Ohm R."/>
            <person name="Sun H."/>
            <person name="Tunlid A."/>
            <person name="Henrissat B."/>
            <person name="Grigoriev I.V."/>
            <person name="Hibbett D.S."/>
            <person name="Martin F."/>
        </authorList>
    </citation>
    <scope>NUCLEOTIDE SEQUENCE [LARGE SCALE GENOMIC DNA]</scope>
    <source>
        <strain evidence="2">UH-Slu-Lm8-n1</strain>
    </source>
</reference>
<evidence type="ECO:0000313" key="1">
    <source>
        <dbReference type="EMBL" id="KIK33941.1"/>
    </source>
</evidence>